<dbReference type="PANTHER" id="PTHR42788">
    <property type="entry name" value="TAURINE IMPORT ATP-BINDING PROTEIN-RELATED"/>
    <property type="match status" value="1"/>
</dbReference>
<dbReference type="InterPro" id="IPR017871">
    <property type="entry name" value="ABC_transporter-like_CS"/>
</dbReference>
<evidence type="ECO:0000256" key="3">
    <source>
        <dbReference type="ARBA" id="ARBA00022475"/>
    </source>
</evidence>
<dbReference type="InterPro" id="IPR003593">
    <property type="entry name" value="AAA+_ATPase"/>
</dbReference>
<accession>A0ABT1ZNB1</accession>
<keyword evidence="3" id="KW-1003">Cell membrane</keyword>
<dbReference type="Pfam" id="PF09821">
    <property type="entry name" value="AAA_assoc_C"/>
    <property type="match status" value="1"/>
</dbReference>
<organism evidence="7 8">
    <name type="scientific">Massilia pinisoli</name>
    <dbReference type="NCBI Taxonomy" id="1772194"/>
    <lineage>
        <taxon>Bacteria</taxon>
        <taxon>Pseudomonadati</taxon>
        <taxon>Pseudomonadota</taxon>
        <taxon>Betaproteobacteria</taxon>
        <taxon>Burkholderiales</taxon>
        <taxon>Oxalobacteraceae</taxon>
        <taxon>Telluria group</taxon>
        <taxon>Massilia</taxon>
    </lineage>
</organism>
<evidence type="ECO:0000256" key="1">
    <source>
        <dbReference type="ARBA" id="ARBA00005417"/>
    </source>
</evidence>
<evidence type="ECO:0000256" key="5">
    <source>
        <dbReference type="ARBA" id="ARBA00022840"/>
    </source>
</evidence>
<name>A0ABT1ZNB1_9BURK</name>
<evidence type="ECO:0000256" key="2">
    <source>
        <dbReference type="ARBA" id="ARBA00022448"/>
    </source>
</evidence>
<dbReference type="PANTHER" id="PTHR42788:SF13">
    <property type="entry name" value="ALIPHATIC SULFONATES IMPORT ATP-BINDING PROTEIN SSUB"/>
    <property type="match status" value="1"/>
</dbReference>
<sequence>MTDKLIELQAVKKAFRSADGAPRTVLEGVDFTLSDGEIVALLGKSGSGKSTLLRIVAGLIPADAGKVEYRGRPIRGPLSGVAMVFQSFALFPWLTVQQNVELGLEAQGVPPAARRERADAMLDLIGLSGFGSALPRELSGGMRQRVGIARALVTHPDVLLMDEAFSALDVLTGETLRGDILDLWDGKRIPTRGILIVSHNIEEAVMMADRIVIFSSDPGRVRHEIRIDLPRPRNADAPEVRALIDEVYGLMTMRPVATPATARAAAIDYRLPDTDVGRMESVLELLAGAPYDGRADLPQLSEDTELPDEELFPTYEALGLLGLAHVERGDIALTGLGRRYVQADQALRQALFGKQLLKNVPLAARIRRQLEDEPGGALPEDPFIDLLEDALEADQAKRMLEVAIEWGRYGELYEYDYHTGRLKLPGTGNAKE</sequence>
<dbReference type="Gene3D" id="3.40.50.300">
    <property type="entry name" value="P-loop containing nucleotide triphosphate hydrolases"/>
    <property type="match status" value="1"/>
</dbReference>
<dbReference type="RefSeq" id="WP_258815988.1">
    <property type="nucleotide sequence ID" value="NZ_JANUGW010000004.1"/>
</dbReference>
<dbReference type="SMART" id="SM00382">
    <property type="entry name" value="AAA"/>
    <property type="match status" value="1"/>
</dbReference>
<evidence type="ECO:0000256" key="4">
    <source>
        <dbReference type="ARBA" id="ARBA00022741"/>
    </source>
</evidence>
<dbReference type="Pfam" id="PF00005">
    <property type="entry name" value="ABC_tran"/>
    <property type="match status" value="1"/>
</dbReference>
<proteinExistence type="inferred from homology"/>
<protein>
    <submittedName>
        <fullName evidence="7">Nitrate/sulfonate/bicarbonate ABC transporter ATP-binding protein</fullName>
    </submittedName>
</protein>
<dbReference type="SUPFAM" id="SSF52540">
    <property type="entry name" value="P-loop containing nucleoside triphosphate hydrolases"/>
    <property type="match status" value="1"/>
</dbReference>
<evidence type="ECO:0000259" key="6">
    <source>
        <dbReference type="PROSITE" id="PS50893"/>
    </source>
</evidence>
<dbReference type="PROSITE" id="PS00211">
    <property type="entry name" value="ABC_TRANSPORTER_1"/>
    <property type="match status" value="1"/>
</dbReference>
<dbReference type="EMBL" id="JANUGW010000004">
    <property type="protein sequence ID" value="MCS0581385.1"/>
    <property type="molecule type" value="Genomic_DNA"/>
</dbReference>
<dbReference type="Proteomes" id="UP001204151">
    <property type="component" value="Unassembled WGS sequence"/>
</dbReference>
<keyword evidence="3" id="KW-0472">Membrane</keyword>
<keyword evidence="2" id="KW-0813">Transport</keyword>
<gene>
    <name evidence="7" type="ORF">NX784_07255</name>
</gene>
<dbReference type="InterPro" id="IPR003439">
    <property type="entry name" value="ABC_transporter-like_ATP-bd"/>
</dbReference>
<dbReference type="InterPro" id="IPR027417">
    <property type="entry name" value="P-loop_NTPase"/>
</dbReference>
<reference evidence="7 8" key="1">
    <citation type="submission" date="2022-08" db="EMBL/GenBank/DDBJ databases">
        <title>Reclassification of Massilia species as members of the genera Telluria, Duganella, Pseudoduganella, Mokoshia gen. nov. and Zemynaea gen. nov. using orthogonal and non-orthogonal genome-based approaches.</title>
        <authorList>
            <person name="Bowman J.P."/>
        </authorList>
    </citation>
    <scope>NUCLEOTIDE SEQUENCE [LARGE SCALE GENOMIC DNA]</scope>
    <source>
        <strain evidence="7 8">JCM 31316</strain>
    </source>
</reference>
<keyword evidence="4" id="KW-0547">Nucleotide-binding</keyword>
<feature type="domain" description="ABC transporter" evidence="6">
    <location>
        <begin position="6"/>
        <end position="241"/>
    </location>
</feature>
<keyword evidence="5 7" id="KW-0067">ATP-binding</keyword>
<comment type="similarity">
    <text evidence="1">Belongs to the ABC transporter superfamily.</text>
</comment>
<dbReference type="GO" id="GO:0005524">
    <property type="term" value="F:ATP binding"/>
    <property type="evidence" value="ECO:0007669"/>
    <property type="project" value="UniProtKB-KW"/>
</dbReference>
<dbReference type="InterPro" id="IPR018632">
    <property type="entry name" value="AAA-associated_dom_C"/>
</dbReference>
<dbReference type="InterPro" id="IPR050166">
    <property type="entry name" value="ABC_transporter_ATP-bind"/>
</dbReference>
<evidence type="ECO:0000313" key="8">
    <source>
        <dbReference type="Proteomes" id="UP001204151"/>
    </source>
</evidence>
<comment type="caution">
    <text evidence="7">The sequence shown here is derived from an EMBL/GenBank/DDBJ whole genome shotgun (WGS) entry which is preliminary data.</text>
</comment>
<dbReference type="PROSITE" id="PS50893">
    <property type="entry name" value="ABC_TRANSPORTER_2"/>
    <property type="match status" value="1"/>
</dbReference>
<dbReference type="CDD" id="cd03293">
    <property type="entry name" value="ABC_NrtD_SsuB_transporters"/>
    <property type="match status" value="1"/>
</dbReference>
<keyword evidence="8" id="KW-1185">Reference proteome</keyword>
<evidence type="ECO:0000313" key="7">
    <source>
        <dbReference type="EMBL" id="MCS0581385.1"/>
    </source>
</evidence>